<dbReference type="AlphaFoldDB" id="A0AAV9TWB0"/>
<dbReference type="EMBL" id="JAVHNQ010000019">
    <property type="protein sequence ID" value="KAK6329692.1"/>
    <property type="molecule type" value="Genomic_DNA"/>
</dbReference>
<name>A0AAV9TWB0_9PEZI</name>
<dbReference type="Proteomes" id="UP001375240">
    <property type="component" value="Unassembled WGS sequence"/>
</dbReference>
<sequence length="199" mass="22317">MRLQIMAILGKMVKRRRKVPTYYYRPIFEGNQDRKPPFERTRPDAVKGPFGNDWQILGHFVSWQIGCSIDPHMSLCLSSGDPSIASLHYPASSPEIKEGRLMMAPKFLPPSCKPWAVAEQEDDDEEESDWPRSSPSPGPEETTEEGVEIIWVPDGIPCRSPRQSSLALPPTHTHLPLMNKVGTADRTDLPRPVSDACLS</sequence>
<proteinExistence type="predicted"/>
<comment type="caution">
    <text evidence="2">The sequence shown here is derived from an EMBL/GenBank/DDBJ whole genome shotgun (WGS) entry which is preliminary data.</text>
</comment>
<feature type="compositionally biased region" description="Low complexity" evidence="1">
    <location>
        <begin position="168"/>
        <end position="177"/>
    </location>
</feature>
<evidence type="ECO:0000313" key="2">
    <source>
        <dbReference type="EMBL" id="KAK6329692.1"/>
    </source>
</evidence>
<organism evidence="2 3">
    <name type="scientific">Orbilia brochopaga</name>
    <dbReference type="NCBI Taxonomy" id="3140254"/>
    <lineage>
        <taxon>Eukaryota</taxon>
        <taxon>Fungi</taxon>
        <taxon>Dikarya</taxon>
        <taxon>Ascomycota</taxon>
        <taxon>Pezizomycotina</taxon>
        <taxon>Orbiliomycetes</taxon>
        <taxon>Orbiliales</taxon>
        <taxon>Orbiliaceae</taxon>
        <taxon>Orbilia</taxon>
    </lineage>
</organism>
<gene>
    <name evidence="2" type="ORF">TWF696_003562</name>
</gene>
<evidence type="ECO:0000256" key="1">
    <source>
        <dbReference type="SAM" id="MobiDB-lite"/>
    </source>
</evidence>
<evidence type="ECO:0000313" key="3">
    <source>
        <dbReference type="Proteomes" id="UP001375240"/>
    </source>
</evidence>
<reference evidence="2 3" key="1">
    <citation type="submission" date="2019-10" db="EMBL/GenBank/DDBJ databases">
        <authorList>
            <person name="Palmer J.M."/>
        </authorList>
    </citation>
    <scope>NUCLEOTIDE SEQUENCE [LARGE SCALE GENOMIC DNA]</scope>
    <source>
        <strain evidence="2 3">TWF696</strain>
    </source>
</reference>
<keyword evidence="3" id="KW-1185">Reference proteome</keyword>
<feature type="compositionally biased region" description="Acidic residues" evidence="1">
    <location>
        <begin position="119"/>
        <end position="128"/>
    </location>
</feature>
<accession>A0AAV9TWB0</accession>
<protein>
    <submittedName>
        <fullName evidence="2">Uncharacterized protein</fullName>
    </submittedName>
</protein>
<feature type="region of interest" description="Disordered" evidence="1">
    <location>
        <begin position="118"/>
        <end position="199"/>
    </location>
</feature>